<sequence length="407" mass="45271">MANFKVVFRSDNQGADASPGWEPGCPLLVNAVQVSRNTDTGQCYLQLKLSNISGATVDSFKLQADVSYVDGASETVELNPLDADIQPAKTYRPEPVLLTGSQITNVIVRVLSVSQPEIEWHAEAGSEPGPIPVGTELVLDKKAATERTKSLGELYKDSSKYRHAVTLGNTWWVCSCGMPNVDRDRCCRCDLSKDYLVALEDEQSLIARCEERRIRTAKRKRKTLIASASFIIAVVAALAILFFTTDIIVPNASYNAAARLLSEKNYDSAYSAFLKLGTYRDSDQAAQECASQAAQSALDSEEFATLERWYSRINCKNEIDGSIREKASQLSSENKLGSAAGLYQIIGDEEAENQTLYQYVKNNYDGDYNEFVVKFLGQLAQNNYEDSRDLRNSYIERWKSEYPDIAE</sequence>
<reference evidence="3" key="2">
    <citation type="submission" date="2020-03" db="EMBL/GenBank/DDBJ databases">
        <title>Complete Genome Sequence of Adlercreutzia sp. strain 8CFCBH1 Producing Equol, Isolated from Healthy Japanese Feces.</title>
        <authorList>
            <person name="Ogata Y."/>
            <person name="Sakamoto M."/>
            <person name="Ohkuma M."/>
            <person name="Hattori M."/>
            <person name="Suda W."/>
        </authorList>
    </citation>
    <scope>NUCLEOTIDE SEQUENCE [LARGE SCALE GENOMIC DNA]</scope>
    <source>
        <strain evidence="3">8CFCBH1</strain>
    </source>
</reference>
<accession>A0A6F8SL75</accession>
<keyword evidence="1" id="KW-0812">Transmembrane</keyword>
<name>A0A6F8SL75_9ACTN</name>
<gene>
    <name evidence="2" type="ORF">ADCFC_10420</name>
</gene>
<dbReference type="KEGG" id="ahat:ADCFC_11630"/>
<keyword evidence="3" id="KW-1185">Reference proteome</keyword>
<evidence type="ECO:0000256" key="1">
    <source>
        <dbReference type="SAM" id="Phobius"/>
    </source>
</evidence>
<keyword evidence="1" id="KW-1133">Transmembrane helix</keyword>
<proteinExistence type="predicted"/>
<dbReference type="RefSeq" id="WP_173112782.1">
    <property type="nucleotide sequence ID" value="NZ_AP022829.1"/>
</dbReference>
<dbReference type="EMBL" id="AP022829">
    <property type="protein sequence ID" value="BCA88544.1"/>
    <property type="molecule type" value="Genomic_DNA"/>
</dbReference>
<evidence type="ECO:0000313" key="3">
    <source>
        <dbReference type="Proteomes" id="UP000501727"/>
    </source>
</evidence>
<keyword evidence="1" id="KW-0472">Membrane</keyword>
<evidence type="ECO:0000313" key="2">
    <source>
        <dbReference type="EMBL" id="BCA88544.1"/>
    </source>
</evidence>
<dbReference type="AlphaFoldDB" id="A0A6F8SL75"/>
<organism evidence="2 3">
    <name type="scientific">Adlercreutzia hattorii</name>
    <dbReference type="NCBI Taxonomy" id="2707299"/>
    <lineage>
        <taxon>Bacteria</taxon>
        <taxon>Bacillati</taxon>
        <taxon>Actinomycetota</taxon>
        <taxon>Coriobacteriia</taxon>
        <taxon>Eggerthellales</taxon>
        <taxon>Eggerthellaceae</taxon>
        <taxon>Adlercreutzia</taxon>
    </lineage>
</organism>
<dbReference type="Proteomes" id="UP000501727">
    <property type="component" value="Chromosome"/>
</dbReference>
<feature type="transmembrane region" description="Helical" evidence="1">
    <location>
        <begin position="223"/>
        <end position="243"/>
    </location>
</feature>
<protein>
    <submittedName>
        <fullName evidence="2">Uncharacterized protein</fullName>
    </submittedName>
</protein>
<reference evidence="3" key="1">
    <citation type="journal article" date="2020" name="Microbiol. Resour. Announc.">
        <title>Complete Genome Sequence of Adlercreutzia sp. Strain 8CFCBH1, a Potent Producer of Equol, Isolated from Healthy Japanese Feces.</title>
        <authorList>
            <person name="Ogata Y."/>
            <person name="Sakamoto M."/>
            <person name="Ohkuma M."/>
            <person name="Hattori M."/>
            <person name="Suda W."/>
        </authorList>
    </citation>
    <scope>NUCLEOTIDE SEQUENCE [LARGE SCALE GENOMIC DNA]</scope>
    <source>
        <strain evidence="3">8CFCBH1</strain>
    </source>
</reference>